<feature type="domain" description="DUF5681" evidence="2">
    <location>
        <begin position="52"/>
        <end position="114"/>
    </location>
</feature>
<proteinExistence type="predicted"/>
<dbReference type="Proteomes" id="UP000031307">
    <property type="component" value="Unassembled WGS sequence"/>
</dbReference>
<evidence type="ECO:0000313" key="4">
    <source>
        <dbReference type="Proteomes" id="UP000031307"/>
    </source>
</evidence>
<evidence type="ECO:0000259" key="2">
    <source>
        <dbReference type="Pfam" id="PF18932"/>
    </source>
</evidence>
<comment type="caution">
    <text evidence="3">The sequence shown here is derived from an EMBL/GenBank/DDBJ whole genome shotgun (WGS) entry which is preliminary data.</text>
</comment>
<protein>
    <recommendedName>
        <fullName evidence="2">DUF5681 domain-containing protein</fullName>
    </recommendedName>
</protein>
<organism evidence="3 4">
    <name type="scientific">Parachlamydia acanthamoebae</name>
    <dbReference type="NCBI Taxonomy" id="83552"/>
    <lineage>
        <taxon>Bacteria</taxon>
        <taxon>Pseudomonadati</taxon>
        <taxon>Chlamydiota</taxon>
        <taxon>Chlamydiia</taxon>
        <taxon>Parachlamydiales</taxon>
        <taxon>Parachlamydiaceae</taxon>
        <taxon>Parachlamydia</taxon>
    </lineage>
</organism>
<reference evidence="3 4" key="1">
    <citation type="journal article" date="2014" name="Mol. Biol. Evol.">
        <title>Massive expansion of Ubiquitination-related gene families within the Chlamydiae.</title>
        <authorList>
            <person name="Domman D."/>
            <person name="Collingro A."/>
            <person name="Lagkouvardos I."/>
            <person name="Gehre L."/>
            <person name="Weinmaier T."/>
            <person name="Rattei T."/>
            <person name="Subtil A."/>
            <person name="Horn M."/>
        </authorList>
    </citation>
    <scope>NUCLEOTIDE SEQUENCE [LARGE SCALE GENOMIC DNA]</scope>
    <source>
        <strain evidence="3 4">OEW1</strain>
    </source>
</reference>
<dbReference type="AlphaFoldDB" id="A0A0C1E992"/>
<dbReference type="PATRIC" id="fig|83552.4.peg.2291"/>
<dbReference type="EMBL" id="JSAM01000111">
    <property type="protein sequence ID" value="KIA76643.1"/>
    <property type="molecule type" value="Genomic_DNA"/>
</dbReference>
<gene>
    <name evidence="3" type="ORF">DB43_AA00680</name>
</gene>
<sequence length="195" mass="21882">MRFQAKITRLSYPKKIFEGCSFSVMSSTAKMRKLTMTTETEPPENSGKLQAKGKYKKGYSGNPRGKPKGARNKSTLAAEALLEGSLEKICKKVEEEALNGNMQAAKMILERFLPPRKDRCIEIDLPSIDKFEDVLDAVGYIVNAVGKGEITPSEGELLARMVESYSKALEAYQFESRLKNLEENLNNRSKHEARK</sequence>
<evidence type="ECO:0000256" key="1">
    <source>
        <dbReference type="SAM" id="MobiDB-lite"/>
    </source>
</evidence>
<dbReference type="Pfam" id="PF18932">
    <property type="entry name" value="DUF5681"/>
    <property type="match status" value="1"/>
</dbReference>
<evidence type="ECO:0000313" key="3">
    <source>
        <dbReference type="EMBL" id="KIA76643.1"/>
    </source>
</evidence>
<accession>A0A0C1E992</accession>
<name>A0A0C1E992_9BACT</name>
<dbReference type="InterPro" id="IPR043736">
    <property type="entry name" value="DUF5681"/>
</dbReference>
<feature type="region of interest" description="Disordered" evidence="1">
    <location>
        <begin position="35"/>
        <end position="73"/>
    </location>
</feature>